<proteinExistence type="predicted"/>
<gene>
    <name evidence="2" type="ORF">KCU98_g9145</name>
</gene>
<keyword evidence="3" id="KW-1185">Reference proteome</keyword>
<feature type="compositionally biased region" description="Basic residues" evidence="1">
    <location>
        <begin position="161"/>
        <end position="171"/>
    </location>
</feature>
<evidence type="ECO:0000313" key="3">
    <source>
        <dbReference type="Proteomes" id="UP000729357"/>
    </source>
</evidence>
<sequence length="383" mass="40952">MSHGGPLTMAQKRMMALRTGTASAAQSTTNAGPHNMPLLPAVYDHSSAPTSPRTTTDEQLLDSFGDIEMQDISAPANYSHSRHQPTFSANAKPFVPPGVANTVASTMPAAISTPIKRLPPHRAMQAQPPDSSAAIPIVKPEPPAAPALTEQSAIASPARRAGPHSKLGPHARKADTPAQLDAPNTVQNDLIDVQQTKPDPDTWVGVQEPQVKTEAAQSEFSPVHHETQVKAEAEAVPIADQSATVDPFSSAGLQAPAAQQSVTPSNQMNRVIRHLGRNKWLAMLDDMDDPEKGRELILAIADHLRASVESREEMTAPEPNTVKEVLVEFGAGQCAPATVFPDMTVSEMIKECASLINVKESDIRIVLRISKGHGDQSQEPEKL</sequence>
<reference evidence="2" key="2">
    <citation type="submission" date="2021-08" db="EMBL/GenBank/DDBJ databases">
        <authorList>
            <person name="Gostincar C."/>
            <person name="Sun X."/>
            <person name="Song Z."/>
            <person name="Gunde-Cimerman N."/>
        </authorList>
    </citation>
    <scope>NUCLEOTIDE SEQUENCE</scope>
    <source>
        <strain evidence="2">EXF-9298</strain>
    </source>
</reference>
<evidence type="ECO:0000313" key="2">
    <source>
        <dbReference type="EMBL" id="KAG9978853.1"/>
    </source>
</evidence>
<dbReference type="AlphaFoldDB" id="A0A9P8FPT1"/>
<feature type="non-terminal residue" evidence="2">
    <location>
        <position position="383"/>
    </location>
</feature>
<feature type="region of interest" description="Disordered" evidence="1">
    <location>
        <begin position="140"/>
        <end position="183"/>
    </location>
</feature>
<reference evidence="2" key="1">
    <citation type="journal article" date="2021" name="J Fungi (Basel)">
        <title>Virulence traits and population genomics of the black yeast Aureobasidium melanogenum.</title>
        <authorList>
            <person name="Cernosa A."/>
            <person name="Sun X."/>
            <person name="Gostincar C."/>
            <person name="Fang C."/>
            <person name="Gunde-Cimerman N."/>
            <person name="Song Z."/>
        </authorList>
    </citation>
    <scope>NUCLEOTIDE SEQUENCE</scope>
    <source>
        <strain evidence="2">EXF-9298</strain>
    </source>
</reference>
<protein>
    <submittedName>
        <fullName evidence="2">Uncharacterized protein</fullName>
    </submittedName>
</protein>
<evidence type="ECO:0000256" key="1">
    <source>
        <dbReference type="SAM" id="MobiDB-lite"/>
    </source>
</evidence>
<name>A0A9P8FPT1_AURME</name>
<accession>A0A9P8FPT1</accession>
<dbReference type="Proteomes" id="UP000729357">
    <property type="component" value="Unassembled WGS sequence"/>
</dbReference>
<comment type="caution">
    <text evidence="2">The sequence shown here is derived from an EMBL/GenBank/DDBJ whole genome shotgun (WGS) entry which is preliminary data.</text>
</comment>
<dbReference type="EMBL" id="JAHFXS010001215">
    <property type="protein sequence ID" value="KAG9978853.1"/>
    <property type="molecule type" value="Genomic_DNA"/>
</dbReference>
<organism evidence="2 3">
    <name type="scientific">Aureobasidium melanogenum</name>
    <name type="common">Aureobasidium pullulans var. melanogenum</name>
    <dbReference type="NCBI Taxonomy" id="46634"/>
    <lineage>
        <taxon>Eukaryota</taxon>
        <taxon>Fungi</taxon>
        <taxon>Dikarya</taxon>
        <taxon>Ascomycota</taxon>
        <taxon>Pezizomycotina</taxon>
        <taxon>Dothideomycetes</taxon>
        <taxon>Dothideomycetidae</taxon>
        <taxon>Dothideales</taxon>
        <taxon>Saccotheciaceae</taxon>
        <taxon>Aureobasidium</taxon>
    </lineage>
</organism>